<comment type="similarity">
    <text evidence="2 5">Belongs to the MET18/MMS19 family.</text>
</comment>
<evidence type="ECO:0000259" key="7">
    <source>
        <dbReference type="Pfam" id="PF14500"/>
    </source>
</evidence>
<dbReference type="InterPro" id="IPR016024">
    <property type="entry name" value="ARM-type_fold"/>
</dbReference>
<evidence type="ECO:0000313" key="9">
    <source>
        <dbReference type="Proteomes" id="UP001479436"/>
    </source>
</evidence>
<dbReference type="Proteomes" id="UP001479436">
    <property type="component" value="Unassembled WGS sequence"/>
</dbReference>
<dbReference type="EMBL" id="JASJQH010000095">
    <property type="protein sequence ID" value="KAK9767179.1"/>
    <property type="molecule type" value="Genomic_DNA"/>
</dbReference>
<accession>A0ABR2X0A1</accession>
<reference evidence="8 9" key="1">
    <citation type="submission" date="2023-04" db="EMBL/GenBank/DDBJ databases">
        <title>Genome of Basidiobolus ranarum AG-B5.</title>
        <authorList>
            <person name="Stajich J.E."/>
            <person name="Carter-House D."/>
            <person name="Gryganskyi A."/>
        </authorList>
    </citation>
    <scope>NUCLEOTIDE SEQUENCE [LARGE SCALE GENOMIC DNA]</scope>
    <source>
        <strain evidence="8 9">AG-B5</strain>
    </source>
</reference>
<dbReference type="PANTHER" id="PTHR12891">
    <property type="entry name" value="DNA REPAIR/TRANSCRIPTION PROTEIN MET18/MMS19"/>
    <property type="match status" value="1"/>
</dbReference>
<comment type="function">
    <text evidence="5">Key component of the cytosolic iron-sulfur protein assembly (CIA) complex, a multiprotein complex that mediates the incorporation of iron-sulfur cluster into apoproteins specifically involved in DNA metabolism and genomic integrity. In the CIA complex, MMS19 acts as an adapter between early-acting CIA components and a subset of cellular target iron-sulfur proteins.</text>
</comment>
<comment type="subcellular location">
    <subcellularLocation>
        <location evidence="1 5">Nucleus</location>
    </subcellularLocation>
</comment>
<comment type="caution">
    <text evidence="8">The sequence shown here is derived from an EMBL/GenBank/DDBJ whole genome shotgun (WGS) entry which is preliminary data.</text>
</comment>
<sequence length="1032" mass="114610">MEGRLVRNYIVNLGESSGEATSVLNKIIEGIDLGQTTLLNLVQALEEFLTNDDSSLRAKGTNLLSTVLASCSKEQVNSKAVSVLLNFYSDRLADTSCLQELLKGLLALQRFKWFGSSASVKSAESIFASVDMGTLPQTTRYIVFQILYGLLENHIASIKSMKDQFVTGYLNVMDGEKDPRNLMLAFKSVKKIIDNFEIINHVESLFDVTFCYFPITFKPPPGDPFGITANDLKLALRQCLSATPLFAAHSMPLLLEKLSSTSGNAKVDSLETLAECIPVYGPENLASHIPELRVMLEDELLELPPVDLENTIMNVMFVLIKTLAEDKQGENQGLTEFVKLNVQDSMDALKEAVIPKPRAIGKMLRATAGGSVVSNRQVVESVVPYLIDVYSHIEYTSKKNIILEILLDLLDANRELFCINNSDSNTSSDSTPLIAFKDKLFELYSSALKSSNEHNELRSVGLRGLCIMVLIDQLLSDNEAGVAVQHIDSALFDELSQSLNQEALGSLNSIAQLRPYVIRNVTLPDILSTLPDTSVDVTLAQRKKMEKSLKYIESLCIEPVLFEAATSSLLQIFNKCVVENTSDNTLPLLILSTILGILKTKHEKGHSDVTLILNSLVTHLFSESISNSIDGRQSLLTDTSVILAISKITNIVFRSLDTQEQTLFLERVFEVFYRGNTNSLVFNIHAQSSLGFYPLKSTSPIIQTNLSVLFASIVCCLRKEVLLPVANVSGFLSEMLEFALHTDNRILRTSLSQCVGSVINKWTSANDLEQFISGDITKLREAFIHAEDMDLRSRALDILQWITRALILRAHAVGFQLATDLCTLLNHPQLGKQIANGFEILIGDNEWVLDKSSFCTVRLLHKQRFFNHCLPLILDGFTNSHEGIKENYLIALSQILISVPKQVLLSALSSLLPLLLSSLSYPEASLKASTLLTLSILIEETPQIVTEHVSSILPLLLQLTLCETTNNMAVRINALKCLTLLTTKIRYDALHPYKSQILKELLKPVDDPKRIVRKEAVICRNKWYMLTGPPTK</sequence>
<keyword evidence="9" id="KW-1185">Reference proteome</keyword>
<dbReference type="Gene3D" id="1.25.10.10">
    <property type="entry name" value="Leucine-rich Repeat Variant"/>
    <property type="match status" value="2"/>
</dbReference>
<keyword evidence="3" id="KW-0677">Repeat</keyword>
<evidence type="ECO:0000259" key="6">
    <source>
        <dbReference type="Pfam" id="PF12460"/>
    </source>
</evidence>
<name>A0ABR2X0A1_9FUNG</name>
<keyword evidence="4 5" id="KW-0539">Nucleus</keyword>
<keyword evidence="5" id="KW-0227">DNA damage</keyword>
<protein>
    <recommendedName>
        <fullName evidence="5">MMS19 nucleotide excision repair protein</fullName>
    </recommendedName>
</protein>
<dbReference type="Pfam" id="PF14500">
    <property type="entry name" value="MMS19_N"/>
    <property type="match status" value="1"/>
</dbReference>
<keyword evidence="5" id="KW-0234">DNA repair</keyword>
<dbReference type="InterPro" id="IPR039920">
    <property type="entry name" value="MMS19"/>
</dbReference>
<evidence type="ECO:0000256" key="2">
    <source>
        <dbReference type="ARBA" id="ARBA00009340"/>
    </source>
</evidence>
<evidence type="ECO:0000256" key="1">
    <source>
        <dbReference type="ARBA" id="ARBA00004123"/>
    </source>
</evidence>
<evidence type="ECO:0000256" key="3">
    <source>
        <dbReference type="ARBA" id="ARBA00022737"/>
    </source>
</evidence>
<feature type="domain" description="MMS19 N-terminal" evidence="7">
    <location>
        <begin position="42"/>
        <end position="301"/>
    </location>
</feature>
<evidence type="ECO:0000256" key="5">
    <source>
        <dbReference type="RuleBase" id="RU367072"/>
    </source>
</evidence>
<gene>
    <name evidence="8" type="ORF">K7432_003209</name>
</gene>
<feature type="domain" description="MMS19 C-terminal" evidence="6">
    <location>
        <begin position="549"/>
        <end position="982"/>
    </location>
</feature>
<proteinExistence type="inferred from homology"/>
<dbReference type="InterPro" id="IPR024687">
    <property type="entry name" value="MMS19_C"/>
</dbReference>
<evidence type="ECO:0000256" key="4">
    <source>
        <dbReference type="ARBA" id="ARBA00023242"/>
    </source>
</evidence>
<dbReference type="PANTHER" id="PTHR12891:SF0">
    <property type="entry name" value="MMS19 NUCLEOTIDE EXCISION REPAIR PROTEIN HOMOLOG"/>
    <property type="match status" value="1"/>
</dbReference>
<dbReference type="Pfam" id="PF12460">
    <property type="entry name" value="MMS19_C"/>
    <property type="match status" value="1"/>
</dbReference>
<dbReference type="SUPFAM" id="SSF48371">
    <property type="entry name" value="ARM repeat"/>
    <property type="match status" value="1"/>
</dbReference>
<dbReference type="InterPro" id="IPR029240">
    <property type="entry name" value="MMS19_N"/>
</dbReference>
<dbReference type="InterPro" id="IPR011989">
    <property type="entry name" value="ARM-like"/>
</dbReference>
<organism evidence="8 9">
    <name type="scientific">Basidiobolus ranarum</name>
    <dbReference type="NCBI Taxonomy" id="34480"/>
    <lineage>
        <taxon>Eukaryota</taxon>
        <taxon>Fungi</taxon>
        <taxon>Fungi incertae sedis</taxon>
        <taxon>Zoopagomycota</taxon>
        <taxon>Entomophthoromycotina</taxon>
        <taxon>Basidiobolomycetes</taxon>
        <taxon>Basidiobolales</taxon>
        <taxon>Basidiobolaceae</taxon>
        <taxon>Basidiobolus</taxon>
    </lineage>
</organism>
<evidence type="ECO:0000313" key="8">
    <source>
        <dbReference type="EMBL" id="KAK9767179.1"/>
    </source>
</evidence>